<name>A0A2I0VJ27_9ASPA</name>
<dbReference type="InterPro" id="IPR012337">
    <property type="entry name" value="RNaseH-like_sf"/>
</dbReference>
<dbReference type="Proteomes" id="UP000233837">
    <property type="component" value="Unassembled WGS sequence"/>
</dbReference>
<dbReference type="AlphaFoldDB" id="A0A2I0VJ27"/>
<dbReference type="PANTHER" id="PTHR42648">
    <property type="entry name" value="TRANSPOSASE, PUTATIVE-RELATED"/>
    <property type="match status" value="1"/>
</dbReference>
<sequence>MKHKSEVYNIFVNFKIQIEKYSSQSIKTLHSDGGTEFLNQDFKSFLRNNGIVHQVSCPYTPEQNGVVERKHRHIIETTRTLLNTASVPYMYWPDAALTAAYLINRLPSPNTNQHTPFEMLHKSKPNYTRLRVFGCACFPLSPPHSHHKLQNKSKLSIFLGYSDTYKGYKCLDPATNKVHMSRNLTFDETYFPFSKSITGSHNPHDKSLNLPPKFLIPVSIPPAPSRPTPTASLPSMSITNSNPTSSFCNNTAIPTSPSPSRQQLPHHHMIMRNKTGTLKPVVRLNLFHSQSVSNSVVPESPTTFTEAFKYPEWRAAMASEFFALQQQGTWSLIQPPPGASILGCK</sequence>
<feature type="domain" description="Integrase catalytic" evidence="1">
    <location>
        <begin position="1"/>
        <end position="124"/>
    </location>
</feature>
<accession>A0A2I0VJ27</accession>
<evidence type="ECO:0000313" key="2">
    <source>
        <dbReference type="EMBL" id="PKU63401.1"/>
    </source>
</evidence>
<evidence type="ECO:0000313" key="3">
    <source>
        <dbReference type="Proteomes" id="UP000233837"/>
    </source>
</evidence>
<dbReference type="GO" id="GO:0003676">
    <property type="term" value="F:nucleic acid binding"/>
    <property type="evidence" value="ECO:0007669"/>
    <property type="project" value="InterPro"/>
</dbReference>
<dbReference type="InterPro" id="IPR036397">
    <property type="entry name" value="RNaseH_sf"/>
</dbReference>
<proteinExistence type="predicted"/>
<evidence type="ECO:0000259" key="1">
    <source>
        <dbReference type="PROSITE" id="PS50994"/>
    </source>
</evidence>
<keyword evidence="3" id="KW-1185">Reference proteome</keyword>
<dbReference type="Gene3D" id="3.30.420.10">
    <property type="entry name" value="Ribonuclease H-like superfamily/Ribonuclease H"/>
    <property type="match status" value="1"/>
</dbReference>
<gene>
    <name evidence="2" type="ORF">MA16_Dca010011</name>
</gene>
<organism evidence="2 3">
    <name type="scientific">Dendrobium catenatum</name>
    <dbReference type="NCBI Taxonomy" id="906689"/>
    <lineage>
        <taxon>Eukaryota</taxon>
        <taxon>Viridiplantae</taxon>
        <taxon>Streptophyta</taxon>
        <taxon>Embryophyta</taxon>
        <taxon>Tracheophyta</taxon>
        <taxon>Spermatophyta</taxon>
        <taxon>Magnoliopsida</taxon>
        <taxon>Liliopsida</taxon>
        <taxon>Asparagales</taxon>
        <taxon>Orchidaceae</taxon>
        <taxon>Epidendroideae</taxon>
        <taxon>Malaxideae</taxon>
        <taxon>Dendrobiinae</taxon>
        <taxon>Dendrobium</taxon>
    </lineage>
</organism>
<dbReference type="GO" id="GO:0015074">
    <property type="term" value="P:DNA integration"/>
    <property type="evidence" value="ECO:0007669"/>
    <property type="project" value="InterPro"/>
</dbReference>
<protein>
    <submittedName>
        <fullName evidence="2">Retrovirus-related Pol polyprotein from transposon TNT 1-94</fullName>
    </submittedName>
</protein>
<dbReference type="InterPro" id="IPR039537">
    <property type="entry name" value="Retrotran_Ty1/copia-like"/>
</dbReference>
<reference evidence="2 3" key="1">
    <citation type="journal article" date="2016" name="Sci. Rep.">
        <title>The Dendrobium catenatum Lindl. genome sequence provides insights into polysaccharide synthase, floral development and adaptive evolution.</title>
        <authorList>
            <person name="Zhang G.Q."/>
            <person name="Xu Q."/>
            <person name="Bian C."/>
            <person name="Tsai W.C."/>
            <person name="Yeh C.M."/>
            <person name="Liu K.W."/>
            <person name="Yoshida K."/>
            <person name="Zhang L.S."/>
            <person name="Chang S.B."/>
            <person name="Chen F."/>
            <person name="Shi Y."/>
            <person name="Su Y.Y."/>
            <person name="Zhang Y.Q."/>
            <person name="Chen L.J."/>
            <person name="Yin Y."/>
            <person name="Lin M."/>
            <person name="Huang H."/>
            <person name="Deng H."/>
            <person name="Wang Z.W."/>
            <person name="Zhu S.L."/>
            <person name="Zhao X."/>
            <person name="Deng C."/>
            <person name="Niu S.C."/>
            <person name="Huang J."/>
            <person name="Wang M."/>
            <person name="Liu G.H."/>
            <person name="Yang H.J."/>
            <person name="Xiao X.J."/>
            <person name="Hsiao Y.Y."/>
            <person name="Wu W.L."/>
            <person name="Chen Y.Y."/>
            <person name="Mitsuda N."/>
            <person name="Ohme-Takagi M."/>
            <person name="Luo Y.B."/>
            <person name="Van de Peer Y."/>
            <person name="Liu Z.J."/>
        </authorList>
    </citation>
    <scope>NUCLEOTIDE SEQUENCE [LARGE SCALE GENOMIC DNA]</scope>
    <source>
        <tissue evidence="2">The whole plant</tissue>
    </source>
</reference>
<dbReference type="PROSITE" id="PS50994">
    <property type="entry name" value="INTEGRASE"/>
    <property type="match status" value="1"/>
</dbReference>
<dbReference type="SUPFAM" id="SSF53098">
    <property type="entry name" value="Ribonuclease H-like"/>
    <property type="match status" value="1"/>
</dbReference>
<dbReference type="Pfam" id="PF25597">
    <property type="entry name" value="SH3_retrovirus"/>
    <property type="match status" value="1"/>
</dbReference>
<reference evidence="2 3" key="2">
    <citation type="journal article" date="2017" name="Nature">
        <title>The Apostasia genome and the evolution of orchids.</title>
        <authorList>
            <person name="Zhang G.Q."/>
            <person name="Liu K.W."/>
            <person name="Li Z."/>
            <person name="Lohaus R."/>
            <person name="Hsiao Y.Y."/>
            <person name="Niu S.C."/>
            <person name="Wang J.Y."/>
            <person name="Lin Y.C."/>
            <person name="Xu Q."/>
            <person name="Chen L.J."/>
            <person name="Yoshida K."/>
            <person name="Fujiwara S."/>
            <person name="Wang Z.W."/>
            <person name="Zhang Y.Q."/>
            <person name="Mitsuda N."/>
            <person name="Wang M."/>
            <person name="Liu G.H."/>
            <person name="Pecoraro L."/>
            <person name="Huang H.X."/>
            <person name="Xiao X.J."/>
            <person name="Lin M."/>
            <person name="Wu X.Y."/>
            <person name="Wu W.L."/>
            <person name="Chen Y.Y."/>
            <person name="Chang S.B."/>
            <person name="Sakamoto S."/>
            <person name="Ohme-Takagi M."/>
            <person name="Yagi M."/>
            <person name="Zeng S.J."/>
            <person name="Shen C.Y."/>
            <person name="Yeh C.M."/>
            <person name="Luo Y.B."/>
            <person name="Tsai W.C."/>
            <person name="Van de Peer Y."/>
            <person name="Liu Z.J."/>
        </authorList>
    </citation>
    <scope>NUCLEOTIDE SEQUENCE [LARGE SCALE GENOMIC DNA]</scope>
    <source>
        <tissue evidence="2">The whole plant</tissue>
    </source>
</reference>
<dbReference type="PANTHER" id="PTHR42648:SF26">
    <property type="entry name" value="INTEGRASE CATALYTIC DOMAIN-CONTAINING PROTEIN"/>
    <property type="match status" value="1"/>
</dbReference>
<dbReference type="STRING" id="906689.A0A2I0VJ27"/>
<dbReference type="InterPro" id="IPR001584">
    <property type="entry name" value="Integrase_cat-core"/>
</dbReference>
<dbReference type="InterPro" id="IPR057670">
    <property type="entry name" value="SH3_retrovirus"/>
</dbReference>
<dbReference type="EMBL" id="KZ503497">
    <property type="protein sequence ID" value="PKU63401.1"/>
    <property type="molecule type" value="Genomic_DNA"/>
</dbReference>